<name>A0A841JA96_9SPHI</name>
<protein>
    <recommendedName>
        <fullName evidence="3">HMA domain-containing protein</fullName>
    </recommendedName>
</protein>
<dbReference type="RefSeq" id="WP_183585622.1">
    <property type="nucleotide sequence ID" value="NZ_JACHCA010000002.1"/>
</dbReference>
<comment type="caution">
    <text evidence="1">The sequence shown here is derived from an EMBL/GenBank/DDBJ whole genome shotgun (WGS) entry which is preliminary data.</text>
</comment>
<gene>
    <name evidence="1" type="ORF">HDF22_000631</name>
</gene>
<dbReference type="Proteomes" id="UP000548326">
    <property type="component" value="Unassembled WGS sequence"/>
</dbReference>
<sequence length="82" mass="9618">MMVKQTYAPTMTDTMVEVFKTDVQNIDQSVKLIRKLRQYIPGIEINFDLEDCDRVLRIEGEHVPVPRVIKLMNNNGYFCELL</sequence>
<accession>A0A841JA96</accession>
<dbReference type="AlphaFoldDB" id="A0A841JA96"/>
<evidence type="ECO:0000313" key="2">
    <source>
        <dbReference type="Proteomes" id="UP000548326"/>
    </source>
</evidence>
<evidence type="ECO:0008006" key="3">
    <source>
        <dbReference type="Google" id="ProtNLM"/>
    </source>
</evidence>
<reference evidence="1 2" key="1">
    <citation type="submission" date="2020-08" db="EMBL/GenBank/DDBJ databases">
        <title>Genomic Encyclopedia of Type Strains, Phase IV (KMG-V): Genome sequencing to study the core and pangenomes of soil and plant-associated prokaryotes.</title>
        <authorList>
            <person name="Whitman W."/>
        </authorList>
    </citation>
    <scope>NUCLEOTIDE SEQUENCE [LARGE SCALE GENOMIC DNA]</scope>
    <source>
        <strain evidence="1 2">MP601</strain>
    </source>
</reference>
<organism evidence="1 2">
    <name type="scientific">Mucilaginibacter lappiensis</name>
    <dbReference type="NCBI Taxonomy" id="354630"/>
    <lineage>
        <taxon>Bacteria</taxon>
        <taxon>Pseudomonadati</taxon>
        <taxon>Bacteroidota</taxon>
        <taxon>Sphingobacteriia</taxon>
        <taxon>Sphingobacteriales</taxon>
        <taxon>Sphingobacteriaceae</taxon>
        <taxon>Mucilaginibacter</taxon>
    </lineage>
</organism>
<dbReference type="EMBL" id="JACHCA010000002">
    <property type="protein sequence ID" value="MBB6126526.1"/>
    <property type="molecule type" value="Genomic_DNA"/>
</dbReference>
<evidence type="ECO:0000313" key="1">
    <source>
        <dbReference type="EMBL" id="MBB6126526.1"/>
    </source>
</evidence>
<proteinExistence type="predicted"/>